<keyword evidence="1" id="KW-0732">Signal</keyword>
<accession>A0A109B8P2</accession>
<dbReference type="Proteomes" id="UP000059074">
    <property type="component" value="Unassembled WGS sequence"/>
</dbReference>
<dbReference type="PATRIC" id="fig|121290.4.peg.1849"/>
<proteinExistence type="predicted"/>
<gene>
    <name evidence="2" type="ORF">APY04_3487</name>
</gene>
<name>A0A109B8P2_HYPSL</name>
<dbReference type="RefSeq" id="WP_068465214.1">
    <property type="nucleotide sequence ID" value="NZ_LMTR01000094.1"/>
</dbReference>
<organism evidence="2 3">
    <name type="scientific">Hyphomicrobium sulfonivorans</name>
    <dbReference type="NCBI Taxonomy" id="121290"/>
    <lineage>
        <taxon>Bacteria</taxon>
        <taxon>Pseudomonadati</taxon>
        <taxon>Pseudomonadota</taxon>
        <taxon>Alphaproteobacteria</taxon>
        <taxon>Hyphomicrobiales</taxon>
        <taxon>Hyphomicrobiaceae</taxon>
        <taxon>Hyphomicrobium</taxon>
    </lineage>
</organism>
<evidence type="ECO:0000313" key="2">
    <source>
        <dbReference type="EMBL" id="KWT64223.1"/>
    </source>
</evidence>
<comment type="caution">
    <text evidence="2">The sequence shown here is derived from an EMBL/GenBank/DDBJ whole genome shotgun (WGS) entry which is preliminary data.</text>
</comment>
<evidence type="ECO:0000256" key="1">
    <source>
        <dbReference type="SAM" id="SignalP"/>
    </source>
</evidence>
<protein>
    <submittedName>
        <fullName evidence="2">Uncharacterized protein</fullName>
    </submittedName>
</protein>
<keyword evidence="3" id="KW-1185">Reference proteome</keyword>
<feature type="chain" id="PRO_5007132460" evidence="1">
    <location>
        <begin position="19"/>
        <end position="100"/>
    </location>
</feature>
<sequence>MLLAATLAFAPIGTAAFADTHIPAATTQSDAATKATGKASAVAAADATGESTSVTTGSINQEPTYAQRMNECVQIWDRGTHMTRKQWRRSCQETLRSLKW</sequence>
<dbReference type="EMBL" id="LMTR01000094">
    <property type="protein sequence ID" value="KWT64223.1"/>
    <property type="molecule type" value="Genomic_DNA"/>
</dbReference>
<evidence type="ECO:0000313" key="3">
    <source>
        <dbReference type="Proteomes" id="UP000059074"/>
    </source>
</evidence>
<reference evidence="2 3" key="1">
    <citation type="submission" date="2015-10" db="EMBL/GenBank/DDBJ databases">
        <title>Transcriptomic analysis of a linuron degrading triple-species bacterial consortium.</title>
        <authorList>
            <person name="Albers P."/>
        </authorList>
    </citation>
    <scope>NUCLEOTIDE SEQUENCE [LARGE SCALE GENOMIC DNA]</scope>
    <source>
        <strain evidence="2 3">WDL6</strain>
    </source>
</reference>
<feature type="signal peptide" evidence="1">
    <location>
        <begin position="1"/>
        <end position="18"/>
    </location>
</feature>
<dbReference type="AlphaFoldDB" id="A0A109B8P2"/>
<dbReference type="OrthoDB" id="9984062at2"/>